<dbReference type="InterPro" id="IPR029045">
    <property type="entry name" value="ClpP/crotonase-like_dom_sf"/>
</dbReference>
<dbReference type="SUPFAM" id="SSF52096">
    <property type="entry name" value="ClpP/crotonase"/>
    <property type="match status" value="1"/>
</dbReference>
<dbReference type="PANTHER" id="PTHR37049">
    <property type="entry name" value="PEPTIDASE S41 FAMILY PROTEIN"/>
    <property type="match status" value="1"/>
</dbReference>
<feature type="chain" id="PRO_5040310718" evidence="1">
    <location>
        <begin position="21"/>
        <end position="599"/>
    </location>
</feature>
<proteinExistence type="predicted"/>
<dbReference type="AlphaFoldDB" id="A0A9N9EEN3"/>
<protein>
    <submittedName>
        <fullName evidence="2">7976_t:CDS:1</fullName>
    </submittedName>
</protein>
<evidence type="ECO:0000256" key="1">
    <source>
        <dbReference type="SAM" id="SignalP"/>
    </source>
</evidence>
<evidence type="ECO:0000313" key="2">
    <source>
        <dbReference type="EMBL" id="CAG8675445.1"/>
    </source>
</evidence>
<keyword evidence="1" id="KW-0732">Signal</keyword>
<name>A0A9N9EEN3_9GLOM</name>
<dbReference type="OrthoDB" id="27214at2759"/>
<sequence length="599" mass="67760">MKQIYFTIFVFVAFTYSVHSQGVPGDTDTITNECQKISDYIETGTDYLNYSDVKACYDSIPFNKTKAVQTIETIKELLKGFYAFLDQAKDEPKPGYTFTPIDLITELDLFLNRDYSYEYEFVYDIGNLIDELRDGHTTFISKNFSYYFYQGFSMYSVIRPDGTQQIKVFDDTIDPSTIDCQVTHIDGLPAIDVITEFARNNLSYSRDLNVRFNTALASLGFGNRDFIVYGQDFSLRTKLPTVPTISYTLNCSDKIFNITREWIVPATSSTEFYPIFTKYKSSYINETSVGNASLIFDAVFSRFYTLQDFGVVLMSTESTADLNGDETVRFLSDIVVGFKLFADKGITKIVLDFSNNHGGTVIVTDYIIKLLFPNINIFPEDIKVTDVSTAFINEISNANAVGNLFNYRSYTSTITNNSFNNVDEFIGNNTYTRGGAQVKFTTKAFRNDSLDFQILPVPPKFPWTEENMVILTNGACFSSCANLVQRLAEANVPTVSVGGFPNTKFSFASCSGGTIRDSDTIRDTLSLYPNLNNLASRLTLSQDLTLRFTCAEVYSINNPDEVMDFSFRQADYQLYYDEQSARDPSSLWLQAAQYIKKQS</sequence>
<dbReference type="EMBL" id="CAJVQA010008679">
    <property type="protein sequence ID" value="CAG8675445.1"/>
    <property type="molecule type" value="Genomic_DNA"/>
</dbReference>
<dbReference type="PANTHER" id="PTHR37049:SF4">
    <property type="entry name" value="RHODANESE DOMAIN-CONTAINING PROTEIN"/>
    <property type="match status" value="1"/>
</dbReference>
<gene>
    <name evidence="2" type="ORF">CPELLU_LOCUS10496</name>
</gene>
<dbReference type="Gene3D" id="3.90.226.10">
    <property type="entry name" value="2-enoyl-CoA Hydratase, Chain A, domain 1"/>
    <property type="match status" value="1"/>
</dbReference>
<comment type="caution">
    <text evidence="2">The sequence shown here is derived from an EMBL/GenBank/DDBJ whole genome shotgun (WGS) entry which is preliminary data.</text>
</comment>
<feature type="signal peptide" evidence="1">
    <location>
        <begin position="1"/>
        <end position="20"/>
    </location>
</feature>
<evidence type="ECO:0000313" key="3">
    <source>
        <dbReference type="Proteomes" id="UP000789759"/>
    </source>
</evidence>
<dbReference type="Proteomes" id="UP000789759">
    <property type="component" value="Unassembled WGS sequence"/>
</dbReference>
<organism evidence="2 3">
    <name type="scientific">Cetraspora pellucida</name>
    <dbReference type="NCBI Taxonomy" id="1433469"/>
    <lineage>
        <taxon>Eukaryota</taxon>
        <taxon>Fungi</taxon>
        <taxon>Fungi incertae sedis</taxon>
        <taxon>Mucoromycota</taxon>
        <taxon>Glomeromycotina</taxon>
        <taxon>Glomeromycetes</taxon>
        <taxon>Diversisporales</taxon>
        <taxon>Gigasporaceae</taxon>
        <taxon>Cetraspora</taxon>
    </lineage>
</organism>
<reference evidence="2" key="1">
    <citation type="submission" date="2021-06" db="EMBL/GenBank/DDBJ databases">
        <authorList>
            <person name="Kallberg Y."/>
            <person name="Tangrot J."/>
            <person name="Rosling A."/>
        </authorList>
    </citation>
    <scope>NUCLEOTIDE SEQUENCE</scope>
    <source>
        <strain evidence="2">FL966</strain>
    </source>
</reference>
<accession>A0A9N9EEN3</accession>
<dbReference type="InterPro" id="IPR052766">
    <property type="entry name" value="S41A_metabolite_peptidase"/>
</dbReference>
<keyword evidence="3" id="KW-1185">Reference proteome</keyword>